<evidence type="ECO:0000256" key="3">
    <source>
        <dbReference type="ARBA" id="ARBA00022692"/>
    </source>
</evidence>
<name>A0A6M4GRP8_9PROT</name>
<dbReference type="AlphaFoldDB" id="A0A6M4GRP8"/>
<dbReference type="GO" id="GO:0005886">
    <property type="term" value="C:plasma membrane"/>
    <property type="evidence" value="ECO:0007669"/>
    <property type="project" value="UniProtKB-SubCell"/>
</dbReference>
<accession>A0A6M4GRP8</accession>
<evidence type="ECO:0000256" key="4">
    <source>
        <dbReference type="ARBA" id="ARBA00022989"/>
    </source>
</evidence>
<proteinExistence type="predicted"/>
<dbReference type="Pfam" id="PF03631">
    <property type="entry name" value="Virul_fac_BrkB"/>
    <property type="match status" value="1"/>
</dbReference>
<sequence>MASIIPSTAPDTGRIYHPRTFYRLLSDSVQAFRDDGGPSMGAALAFYTLLSMAPLLLLVIMVAGMAIGPEQARTVLLGELGGLLGETGAEGVRSVLAAASTPEGGAIGALVGLVVLIFSATTVFAELKTDLDRIWGFKAPPSGGIVNFLRSRAASFGLVVAIAFVLLVSLVASSVVSALGRYLGDAAWSEAVMHAVETLVSFGVTTLGFAAVYKLLPSQPIAWRDVWLGAAINALLFGIGKLVIGLYLGKSAVASSFGAAGTVVAVIVWVYWCSQIFFFGAEITKVNARRLNPDK</sequence>
<dbReference type="RefSeq" id="WP_171089215.1">
    <property type="nucleotide sequence ID" value="NZ_CP053069.1"/>
</dbReference>
<evidence type="ECO:0008006" key="9">
    <source>
        <dbReference type="Google" id="ProtNLM"/>
    </source>
</evidence>
<evidence type="ECO:0000256" key="1">
    <source>
        <dbReference type="ARBA" id="ARBA00004651"/>
    </source>
</evidence>
<keyword evidence="3 6" id="KW-0812">Transmembrane</keyword>
<dbReference type="PANTHER" id="PTHR30213:SF1">
    <property type="entry name" value="INNER MEMBRANE PROTEIN YHJD"/>
    <property type="match status" value="1"/>
</dbReference>
<reference evidence="7 8" key="1">
    <citation type="submission" date="2020-04" db="EMBL/GenBank/DDBJ databases">
        <title>Usitatibacter rugosus gen. nov., sp. nov. and Usitatibacter palustris sp. nov., novel members of Usitatibacteraceae fam. nov. within the order Nitrosomonadales isolated from soil.</title>
        <authorList>
            <person name="Huber K.J."/>
            <person name="Neumann-Schaal M."/>
            <person name="Geppert A."/>
            <person name="Luckner M."/>
            <person name="Wanner G."/>
            <person name="Overmann J."/>
        </authorList>
    </citation>
    <scope>NUCLEOTIDE SEQUENCE [LARGE SCALE GENOMIC DNA]</scope>
    <source>
        <strain evidence="7 8">0125_3</strain>
    </source>
</reference>
<feature type="transmembrane region" description="Helical" evidence="6">
    <location>
        <begin position="42"/>
        <end position="67"/>
    </location>
</feature>
<dbReference type="PIRSF" id="PIRSF035875">
    <property type="entry name" value="RNase_BN"/>
    <property type="match status" value="1"/>
</dbReference>
<evidence type="ECO:0000256" key="6">
    <source>
        <dbReference type="SAM" id="Phobius"/>
    </source>
</evidence>
<dbReference type="PANTHER" id="PTHR30213">
    <property type="entry name" value="INNER MEMBRANE PROTEIN YHJD"/>
    <property type="match status" value="1"/>
</dbReference>
<feature type="transmembrane region" description="Helical" evidence="6">
    <location>
        <begin position="106"/>
        <end position="125"/>
    </location>
</feature>
<gene>
    <name evidence="7" type="ORF">DSM104443_00522</name>
</gene>
<keyword evidence="4 6" id="KW-1133">Transmembrane helix</keyword>
<feature type="transmembrane region" description="Helical" evidence="6">
    <location>
        <begin position="225"/>
        <end position="248"/>
    </location>
</feature>
<evidence type="ECO:0000313" key="8">
    <source>
        <dbReference type="Proteomes" id="UP000501534"/>
    </source>
</evidence>
<dbReference type="InterPro" id="IPR017039">
    <property type="entry name" value="Virul_fac_BrkB"/>
</dbReference>
<evidence type="ECO:0000313" key="7">
    <source>
        <dbReference type="EMBL" id="QJR09478.1"/>
    </source>
</evidence>
<comment type="subcellular location">
    <subcellularLocation>
        <location evidence="1">Cell membrane</location>
        <topology evidence="1">Multi-pass membrane protein</topology>
    </subcellularLocation>
</comment>
<dbReference type="EMBL" id="CP053069">
    <property type="protein sequence ID" value="QJR09478.1"/>
    <property type="molecule type" value="Genomic_DNA"/>
</dbReference>
<evidence type="ECO:0000256" key="5">
    <source>
        <dbReference type="ARBA" id="ARBA00023136"/>
    </source>
</evidence>
<dbReference type="Proteomes" id="UP000501534">
    <property type="component" value="Chromosome"/>
</dbReference>
<feature type="transmembrane region" description="Helical" evidence="6">
    <location>
        <begin position="191"/>
        <end position="213"/>
    </location>
</feature>
<feature type="transmembrane region" description="Helical" evidence="6">
    <location>
        <begin position="260"/>
        <end position="281"/>
    </location>
</feature>
<dbReference type="KEGG" id="uru:DSM104443_00522"/>
<protein>
    <recommendedName>
        <fullName evidence="9">YihY/virulence factor BrkB family protein</fullName>
    </recommendedName>
</protein>
<keyword evidence="2" id="KW-1003">Cell membrane</keyword>
<feature type="transmembrane region" description="Helical" evidence="6">
    <location>
        <begin position="156"/>
        <end position="179"/>
    </location>
</feature>
<keyword evidence="8" id="KW-1185">Reference proteome</keyword>
<evidence type="ECO:0000256" key="2">
    <source>
        <dbReference type="ARBA" id="ARBA00022475"/>
    </source>
</evidence>
<organism evidence="7 8">
    <name type="scientific">Usitatibacter rugosus</name>
    <dbReference type="NCBI Taxonomy" id="2732067"/>
    <lineage>
        <taxon>Bacteria</taxon>
        <taxon>Pseudomonadati</taxon>
        <taxon>Pseudomonadota</taxon>
        <taxon>Betaproteobacteria</taxon>
        <taxon>Nitrosomonadales</taxon>
        <taxon>Usitatibacteraceae</taxon>
        <taxon>Usitatibacter</taxon>
    </lineage>
</organism>
<keyword evidence="5 6" id="KW-0472">Membrane</keyword>